<proteinExistence type="predicted"/>
<organism evidence="1 2">
    <name type="scientific">Colletotrichum tanaceti</name>
    <dbReference type="NCBI Taxonomy" id="1306861"/>
    <lineage>
        <taxon>Eukaryota</taxon>
        <taxon>Fungi</taxon>
        <taxon>Dikarya</taxon>
        <taxon>Ascomycota</taxon>
        <taxon>Pezizomycotina</taxon>
        <taxon>Sordariomycetes</taxon>
        <taxon>Hypocreomycetidae</taxon>
        <taxon>Glomerellales</taxon>
        <taxon>Glomerellaceae</taxon>
        <taxon>Colletotrichum</taxon>
        <taxon>Colletotrichum destructivum species complex</taxon>
    </lineage>
</organism>
<gene>
    <name evidence="1" type="ORF">CTA1_9682</name>
</gene>
<keyword evidence="2" id="KW-1185">Reference proteome</keyword>
<dbReference type="EMBL" id="PJEX01000420">
    <property type="protein sequence ID" value="TKW50239.1"/>
    <property type="molecule type" value="Genomic_DNA"/>
</dbReference>
<dbReference type="AlphaFoldDB" id="A0A4U6X5X1"/>
<dbReference type="Proteomes" id="UP000310108">
    <property type="component" value="Unassembled WGS sequence"/>
</dbReference>
<protein>
    <submittedName>
        <fullName evidence="1">Uncharacterized protein</fullName>
    </submittedName>
</protein>
<comment type="caution">
    <text evidence="1">The sequence shown here is derived from an EMBL/GenBank/DDBJ whole genome shotgun (WGS) entry which is preliminary data.</text>
</comment>
<evidence type="ECO:0000313" key="2">
    <source>
        <dbReference type="Proteomes" id="UP000310108"/>
    </source>
</evidence>
<reference evidence="1 2" key="1">
    <citation type="journal article" date="2019" name="PLoS ONE">
        <title>Comparative genome analysis indicates high evolutionary potential of pathogenicity genes in Colletotrichum tanaceti.</title>
        <authorList>
            <person name="Lelwala R.V."/>
            <person name="Korhonen P.K."/>
            <person name="Young N.D."/>
            <person name="Scott J.B."/>
            <person name="Ades P.A."/>
            <person name="Gasser R.B."/>
            <person name="Taylor P.W.J."/>
        </authorList>
    </citation>
    <scope>NUCLEOTIDE SEQUENCE [LARGE SCALE GENOMIC DNA]</scope>
    <source>
        <strain evidence="1">BRIP57314</strain>
    </source>
</reference>
<name>A0A4U6X5X1_9PEZI</name>
<evidence type="ECO:0000313" key="1">
    <source>
        <dbReference type="EMBL" id="TKW50239.1"/>
    </source>
</evidence>
<accession>A0A4U6X5X1</accession>
<sequence>MVRNREHSSPAGCWCLGSRRESQLSFFYRITLLTSADAVLDDVLHELVVVRVVDVDVDHAHALVAQGLPHDGLEVGRAAHAQALGPERLGVLDKVDAAQVDAGAAAVLVDLLELDHVVLAVVPDEVRDVAALPHRRRQLLAAEQEAAVAADADDLLRARRPLRERRADGPRQRHAERLLHVGHEERLGAVGEVEAREPDVHAADVRRDRRRRRQQALHQLDEVERVDGTVAPAPAPAPAVAVVAFCGPTEGLRALLPGVELGKDGPGHLGLLRPRDRREDVAEGLDVGGDGPDELELGVVEGAVVGGHPVEVEDLEARALVPGVGVVLGLVVAGDDDEVGLGEQPVAGLVAEEADAAVKEVGELAADGAGGLEGLDDGDRVLPEEAVDGLDGLGRGGPRAEEQHGELGVLDHGGGAAQGGRGRGAVLGGREGGGGQGRDGRLGAEGHDVDGQADGGGALRVGGGGAEGVEHDLGDLVRVDGAGGLLGDGPEQLHAAQALVRLLGGLDALDVADDGDDGGALVVGRHEARGEVARAGARRGYAHAGTPRDAAKGAGDEGGVLLMAADDELDLGPVDEAVEDGVDLGARHAKDVCDACVDEGVDDDVYRFRHGVGESIE</sequence>